<accession>V2WYZ9</accession>
<keyword evidence="2" id="KW-1185">Reference proteome</keyword>
<sequence>MDLAGDLPTDAQDPLKEIFITEKTSRCGPCWARCDAQKAQGMFGTYFRMTRRWFNIRSNWMLEAHFESQRGHVYDWNLLEKLWGN</sequence>
<dbReference type="HOGENOM" id="CLU_2513141_0_0_1"/>
<dbReference type="EMBL" id="AWSO01000883">
    <property type="protein sequence ID" value="ESK86802.1"/>
    <property type="molecule type" value="Genomic_DNA"/>
</dbReference>
<proteinExistence type="predicted"/>
<evidence type="ECO:0000313" key="1">
    <source>
        <dbReference type="EMBL" id="ESK86802.1"/>
    </source>
</evidence>
<dbReference type="AlphaFoldDB" id="V2WYZ9"/>
<dbReference type="KEGG" id="mrr:Moror_15131"/>
<evidence type="ECO:0000313" key="2">
    <source>
        <dbReference type="Proteomes" id="UP000017559"/>
    </source>
</evidence>
<reference evidence="1 2" key="1">
    <citation type="journal article" date="2014" name="BMC Genomics">
        <title>Genome and secretome analysis of the hemibiotrophic fungal pathogen, Moniliophthora roreri, which causes frosty pod rot disease of cacao: mechanisms of the biotrophic and necrotrophic phases.</title>
        <authorList>
            <person name="Meinhardt L.W."/>
            <person name="Costa G.G.L."/>
            <person name="Thomazella D.P.T."/>
            <person name="Teixeira P.J.P.L."/>
            <person name="Carazzolle M.F."/>
            <person name="Schuster S.C."/>
            <person name="Carlson J.E."/>
            <person name="Guiltinan M.J."/>
            <person name="Mieczkowski P."/>
            <person name="Farmer A."/>
            <person name="Ramaraj T."/>
            <person name="Crozier J."/>
            <person name="Davis R.E."/>
            <person name="Shao J."/>
            <person name="Melnick R.L."/>
            <person name="Pereira G.A.G."/>
            <person name="Bailey B.A."/>
        </authorList>
    </citation>
    <scope>NUCLEOTIDE SEQUENCE [LARGE SCALE GENOMIC DNA]</scope>
    <source>
        <strain evidence="1 2">MCA 2997</strain>
    </source>
</reference>
<dbReference type="Proteomes" id="UP000017559">
    <property type="component" value="Unassembled WGS sequence"/>
</dbReference>
<name>V2WYZ9_MONRO</name>
<organism evidence="1 2">
    <name type="scientific">Moniliophthora roreri (strain MCA 2997)</name>
    <name type="common">Cocoa frosty pod rot fungus</name>
    <name type="synonym">Crinipellis roreri</name>
    <dbReference type="NCBI Taxonomy" id="1381753"/>
    <lineage>
        <taxon>Eukaryota</taxon>
        <taxon>Fungi</taxon>
        <taxon>Dikarya</taxon>
        <taxon>Basidiomycota</taxon>
        <taxon>Agaricomycotina</taxon>
        <taxon>Agaricomycetes</taxon>
        <taxon>Agaricomycetidae</taxon>
        <taxon>Agaricales</taxon>
        <taxon>Marasmiineae</taxon>
        <taxon>Marasmiaceae</taxon>
        <taxon>Moniliophthora</taxon>
    </lineage>
</organism>
<gene>
    <name evidence="1" type="ORF">Moror_15131</name>
</gene>
<protein>
    <submittedName>
        <fullName evidence="1">Uncharacterized protein</fullName>
    </submittedName>
</protein>
<comment type="caution">
    <text evidence="1">The sequence shown here is derived from an EMBL/GenBank/DDBJ whole genome shotgun (WGS) entry which is preliminary data.</text>
</comment>